<evidence type="ECO:0000313" key="3">
    <source>
        <dbReference type="EMBL" id="PPQ82076.1"/>
    </source>
</evidence>
<keyword evidence="2" id="KW-1133">Transmembrane helix</keyword>
<evidence type="ECO:0000313" key="4">
    <source>
        <dbReference type="Proteomes" id="UP000284842"/>
    </source>
</evidence>
<dbReference type="AlphaFoldDB" id="A0A409WUD2"/>
<dbReference type="InParanoid" id="A0A409WUD2"/>
<keyword evidence="4" id="KW-1185">Reference proteome</keyword>
<protein>
    <submittedName>
        <fullName evidence="3">Uncharacterized protein</fullName>
    </submittedName>
</protein>
<proteinExistence type="predicted"/>
<sequence length="120" mass="12739">MNIFVESMASHSGVTPLSSPGLYDISSSKSSTISPAVIAGATVGAAALLAILGLFIFLLLRRKGRAQRARGAHVSNDTMPKIIVFPSGGDDGDRSRTPSLDYDRKSEKKYSACMSRSFSI</sequence>
<dbReference type="EMBL" id="NHTK01005207">
    <property type="protein sequence ID" value="PPQ82076.1"/>
    <property type="molecule type" value="Genomic_DNA"/>
</dbReference>
<feature type="transmembrane region" description="Helical" evidence="2">
    <location>
        <begin position="36"/>
        <end position="60"/>
    </location>
</feature>
<gene>
    <name evidence="3" type="ORF">CVT24_009762</name>
</gene>
<dbReference type="Proteomes" id="UP000284842">
    <property type="component" value="Unassembled WGS sequence"/>
</dbReference>
<feature type="region of interest" description="Disordered" evidence="1">
    <location>
        <begin position="83"/>
        <end position="103"/>
    </location>
</feature>
<evidence type="ECO:0000256" key="2">
    <source>
        <dbReference type="SAM" id="Phobius"/>
    </source>
</evidence>
<feature type="compositionally biased region" description="Basic and acidic residues" evidence="1">
    <location>
        <begin position="91"/>
        <end position="103"/>
    </location>
</feature>
<evidence type="ECO:0000256" key="1">
    <source>
        <dbReference type="SAM" id="MobiDB-lite"/>
    </source>
</evidence>
<keyword evidence="2" id="KW-0812">Transmembrane</keyword>
<organism evidence="3 4">
    <name type="scientific">Panaeolus cyanescens</name>
    <dbReference type="NCBI Taxonomy" id="181874"/>
    <lineage>
        <taxon>Eukaryota</taxon>
        <taxon>Fungi</taxon>
        <taxon>Dikarya</taxon>
        <taxon>Basidiomycota</taxon>
        <taxon>Agaricomycotina</taxon>
        <taxon>Agaricomycetes</taxon>
        <taxon>Agaricomycetidae</taxon>
        <taxon>Agaricales</taxon>
        <taxon>Agaricineae</taxon>
        <taxon>Galeropsidaceae</taxon>
        <taxon>Panaeolus</taxon>
    </lineage>
</organism>
<name>A0A409WUD2_9AGAR</name>
<keyword evidence="2" id="KW-0472">Membrane</keyword>
<reference evidence="3 4" key="1">
    <citation type="journal article" date="2018" name="Evol. Lett.">
        <title>Horizontal gene cluster transfer increased hallucinogenic mushroom diversity.</title>
        <authorList>
            <person name="Reynolds H.T."/>
            <person name="Vijayakumar V."/>
            <person name="Gluck-Thaler E."/>
            <person name="Korotkin H.B."/>
            <person name="Matheny P.B."/>
            <person name="Slot J.C."/>
        </authorList>
    </citation>
    <scope>NUCLEOTIDE SEQUENCE [LARGE SCALE GENOMIC DNA]</scope>
    <source>
        <strain evidence="3 4">2629</strain>
    </source>
</reference>
<comment type="caution">
    <text evidence="3">The sequence shown here is derived from an EMBL/GenBank/DDBJ whole genome shotgun (WGS) entry which is preliminary data.</text>
</comment>
<accession>A0A409WUD2</accession>